<feature type="region of interest" description="Disordered" evidence="1">
    <location>
        <begin position="324"/>
        <end position="397"/>
    </location>
</feature>
<keyword evidence="3" id="KW-1185">Reference proteome</keyword>
<feature type="region of interest" description="Disordered" evidence="1">
    <location>
        <begin position="15"/>
        <end position="54"/>
    </location>
</feature>
<dbReference type="Proteomes" id="UP001234581">
    <property type="component" value="Unassembled WGS sequence"/>
</dbReference>
<evidence type="ECO:0000313" key="3">
    <source>
        <dbReference type="Proteomes" id="UP001234581"/>
    </source>
</evidence>
<organism evidence="2 3">
    <name type="scientific">Lichtheimia ornata</name>
    <dbReference type="NCBI Taxonomy" id="688661"/>
    <lineage>
        <taxon>Eukaryota</taxon>
        <taxon>Fungi</taxon>
        <taxon>Fungi incertae sedis</taxon>
        <taxon>Mucoromycota</taxon>
        <taxon>Mucoromycotina</taxon>
        <taxon>Mucoromycetes</taxon>
        <taxon>Mucorales</taxon>
        <taxon>Lichtheimiaceae</taxon>
        <taxon>Lichtheimia</taxon>
    </lineage>
</organism>
<dbReference type="RefSeq" id="XP_058337758.1">
    <property type="nucleotide sequence ID" value="XM_058491483.1"/>
</dbReference>
<reference evidence="2 3" key="1">
    <citation type="submission" date="2023-03" db="EMBL/GenBank/DDBJ databases">
        <title>Genome sequence of Lichtheimia ornata CBS 291.66.</title>
        <authorList>
            <person name="Mohabir J.T."/>
            <person name="Shea T.P."/>
            <person name="Kurbessoian T."/>
            <person name="Berby B."/>
            <person name="Fontaine J."/>
            <person name="Livny J."/>
            <person name="Gnirke A."/>
            <person name="Stajich J.E."/>
            <person name="Cuomo C.A."/>
        </authorList>
    </citation>
    <scope>NUCLEOTIDE SEQUENCE [LARGE SCALE GENOMIC DNA]</scope>
    <source>
        <strain evidence="2">CBS 291.66</strain>
    </source>
</reference>
<feature type="compositionally biased region" description="Low complexity" evidence="1">
    <location>
        <begin position="440"/>
        <end position="452"/>
    </location>
</feature>
<evidence type="ECO:0000256" key="1">
    <source>
        <dbReference type="SAM" id="MobiDB-lite"/>
    </source>
</evidence>
<feature type="compositionally biased region" description="Low complexity" evidence="1">
    <location>
        <begin position="522"/>
        <end position="535"/>
    </location>
</feature>
<accession>A0AAD7UUB3</accession>
<feature type="compositionally biased region" description="Low complexity" evidence="1">
    <location>
        <begin position="459"/>
        <end position="485"/>
    </location>
</feature>
<name>A0AAD7UUB3_9FUNG</name>
<dbReference type="EMBL" id="JARTCD010000092">
    <property type="protein sequence ID" value="KAJ8652844.1"/>
    <property type="molecule type" value="Genomic_DNA"/>
</dbReference>
<dbReference type="AlphaFoldDB" id="A0AAD7UUB3"/>
<sequence>MSELVYNARSIAGETTFKSNDQPPSTVDTTTTSTTTTTTKTTTTTDASSKDDQQHFNMGDKAVVQLLNKLDEGAQTIANLRSILTLKTAELNELIAQLELTNQAIVNVESTTTQIEHMLKDLGLSGERDESVLMHAEASLDSAIKSASHLYKRRPSMASNGSNGGSTPLVMDQDQQQRREQRMSARFSTRIRYKPDTKPILRQLNDLLRDLELDSARFFEEIGTTDDVQKLQKAKVDLDIAKTIALSAKSNLKRRTILLRSARRRNAPEEVKMLGNKIRESVALWKTYARGSPLLVDGKDILEILDAEDDLISRNLPVHPARMSFDGYASNKGSPTPSTSSTSRTMRNSLSTRSTDRPTHSRTSSLHAGTPTTTTTADSSIPIPTTTMDPAAVPPVPPIPAAVKKTYRHSAAARVSVRASTGVPRVRTSSLTGHKTKDANSGTSTNRPSPTTRSKDSPTASSATSGGTGIPSLAGSLSPPSSSSSQATADNKKTGSTKPPSQRGPGSTLRIRSMLAKRNMQSTASSSSAAASPPH</sequence>
<feature type="region of interest" description="Disordered" evidence="1">
    <location>
        <begin position="154"/>
        <end position="185"/>
    </location>
</feature>
<feature type="compositionally biased region" description="Low complexity" evidence="1">
    <location>
        <begin position="25"/>
        <end position="47"/>
    </location>
</feature>
<feature type="compositionally biased region" description="Low complexity" evidence="1">
    <location>
        <begin position="334"/>
        <end position="353"/>
    </location>
</feature>
<evidence type="ECO:0000313" key="2">
    <source>
        <dbReference type="EMBL" id="KAJ8652844.1"/>
    </source>
</evidence>
<feature type="compositionally biased region" description="Polar residues" evidence="1">
    <location>
        <begin position="486"/>
        <end position="500"/>
    </location>
</feature>
<gene>
    <name evidence="2" type="ORF">O0I10_011518</name>
</gene>
<proteinExistence type="predicted"/>
<feature type="compositionally biased region" description="Low complexity" evidence="1">
    <location>
        <begin position="370"/>
        <end position="391"/>
    </location>
</feature>
<dbReference type="GeneID" id="83218918"/>
<feature type="region of interest" description="Disordered" evidence="1">
    <location>
        <begin position="412"/>
        <end position="535"/>
    </location>
</feature>
<comment type="caution">
    <text evidence="2">The sequence shown here is derived from an EMBL/GenBank/DDBJ whole genome shotgun (WGS) entry which is preliminary data.</text>
</comment>
<protein>
    <submittedName>
        <fullName evidence="2">Uncharacterized protein</fullName>
    </submittedName>
</protein>